<dbReference type="RefSeq" id="XP_040765131.1">
    <property type="nucleotide sequence ID" value="XM_040908707.1"/>
</dbReference>
<dbReference type="InParanoid" id="A0A165EMS9"/>
<reference evidence="1 2" key="1">
    <citation type="journal article" date="2016" name="Mol. Biol. Evol.">
        <title>Comparative Genomics of Early-Diverging Mushroom-Forming Fungi Provides Insights into the Origins of Lignocellulose Decay Capabilities.</title>
        <authorList>
            <person name="Nagy L.G."/>
            <person name="Riley R."/>
            <person name="Tritt A."/>
            <person name="Adam C."/>
            <person name="Daum C."/>
            <person name="Floudas D."/>
            <person name="Sun H."/>
            <person name="Yadav J.S."/>
            <person name="Pangilinan J."/>
            <person name="Larsson K.H."/>
            <person name="Matsuura K."/>
            <person name="Barry K."/>
            <person name="Labutti K."/>
            <person name="Kuo R."/>
            <person name="Ohm R.A."/>
            <person name="Bhattacharya S.S."/>
            <person name="Shirouzu T."/>
            <person name="Yoshinaga Y."/>
            <person name="Martin F.M."/>
            <person name="Grigoriev I.V."/>
            <person name="Hibbett D.S."/>
        </authorList>
    </citation>
    <scope>NUCLEOTIDE SEQUENCE [LARGE SCALE GENOMIC DNA]</scope>
    <source>
        <strain evidence="1 2">93-53</strain>
    </source>
</reference>
<proteinExistence type="predicted"/>
<keyword evidence="2" id="KW-1185">Reference proteome</keyword>
<evidence type="ECO:0000313" key="2">
    <source>
        <dbReference type="Proteomes" id="UP000076871"/>
    </source>
</evidence>
<evidence type="ECO:0000313" key="1">
    <source>
        <dbReference type="EMBL" id="KZT07391.1"/>
    </source>
</evidence>
<dbReference type="AlphaFoldDB" id="A0A165EMS9"/>
<dbReference type="GeneID" id="63825736"/>
<name>A0A165EMS9_9APHY</name>
<sequence>MKEISSIGAPTALAGIAGGSESTTVRMSLKMKLCVYQVIGHKRSRLLKVLINVVEEHT</sequence>
<dbReference type="EMBL" id="KV427619">
    <property type="protein sequence ID" value="KZT07391.1"/>
    <property type="molecule type" value="Genomic_DNA"/>
</dbReference>
<feature type="non-terminal residue" evidence="1">
    <location>
        <position position="1"/>
    </location>
</feature>
<dbReference type="Proteomes" id="UP000076871">
    <property type="component" value="Unassembled WGS sequence"/>
</dbReference>
<protein>
    <submittedName>
        <fullName evidence="1">Uncharacterized protein</fullName>
    </submittedName>
</protein>
<gene>
    <name evidence="1" type="ORF">LAESUDRAFT_724860</name>
</gene>
<dbReference type="OrthoDB" id="18453at2759"/>
<accession>A0A165EMS9</accession>
<organism evidence="1 2">
    <name type="scientific">Laetiporus sulphureus 93-53</name>
    <dbReference type="NCBI Taxonomy" id="1314785"/>
    <lineage>
        <taxon>Eukaryota</taxon>
        <taxon>Fungi</taxon>
        <taxon>Dikarya</taxon>
        <taxon>Basidiomycota</taxon>
        <taxon>Agaricomycotina</taxon>
        <taxon>Agaricomycetes</taxon>
        <taxon>Polyporales</taxon>
        <taxon>Laetiporus</taxon>
    </lineage>
</organism>